<dbReference type="Proteomes" id="UP000192940">
    <property type="component" value="Chromosome I"/>
</dbReference>
<dbReference type="SUPFAM" id="SSF46689">
    <property type="entry name" value="Homeodomain-like"/>
    <property type="match status" value="1"/>
</dbReference>
<sequence length="400" mass="45062">MAEMEQILLNLKSALGIPMALKSLNEQETRMMMESLKQSSLQEQASDGKSHSVSRMKNRNKELIDAGAVYYSGQGEVWFKIPAHNELPVVITAPAAMVTESEVKLIGLLLSSIADSASSVKGPRNDVKAEEERNAQLMGVWLNACVDAGEYQVGLPEEFSEKVAMFDEMIPFLLANESEHPANTTFKSLQRLLRSYFGGEIVLVPLKEKEWLVLADPQLLDGLTDEKDDATGEGDQDLLSLFCMGLYELVSNEWVGDFHIAAIPAVKVQQDLPDGLRQLRETMIIGRTFQVKEHIHLSTGLHLERLLFSIPEPQRSRFLEEYASHHTDVFEDTETLSTLESFFDLDCNVSETAKRLYIHRNTLLYRLDKIKQETGLDVRSFGDAVLVKITLLLYKVTKRK</sequence>
<evidence type="ECO:0000313" key="4">
    <source>
        <dbReference type="Proteomes" id="UP000192940"/>
    </source>
</evidence>
<dbReference type="Pfam" id="PF13556">
    <property type="entry name" value="HTH_30"/>
    <property type="match status" value="1"/>
</dbReference>
<dbReference type="InterPro" id="IPR009057">
    <property type="entry name" value="Homeodomain-like_sf"/>
</dbReference>
<dbReference type="InterPro" id="IPR042070">
    <property type="entry name" value="PucR_C-HTH_sf"/>
</dbReference>
<feature type="domain" description="PucR C-terminal helix-turn-helix" evidence="2">
    <location>
        <begin position="336"/>
        <end position="392"/>
    </location>
</feature>
<evidence type="ECO:0000256" key="1">
    <source>
        <dbReference type="SAM" id="MobiDB-lite"/>
    </source>
</evidence>
<dbReference type="STRING" id="1313296.SAMN05661091_5874"/>
<proteinExistence type="predicted"/>
<dbReference type="AlphaFoldDB" id="A0A1X7HT69"/>
<dbReference type="PANTHER" id="PTHR33744">
    <property type="entry name" value="CARBOHYDRATE DIACID REGULATOR"/>
    <property type="match status" value="1"/>
</dbReference>
<dbReference type="RefSeq" id="WP_208916600.1">
    <property type="nucleotide sequence ID" value="NZ_LT840184.1"/>
</dbReference>
<dbReference type="EMBL" id="LT840184">
    <property type="protein sequence ID" value="SMF92534.1"/>
    <property type="molecule type" value="Genomic_DNA"/>
</dbReference>
<dbReference type="PANTHER" id="PTHR33744:SF15">
    <property type="entry name" value="CARBOHYDRATE DIACID REGULATOR"/>
    <property type="match status" value="1"/>
</dbReference>
<reference evidence="3 4" key="1">
    <citation type="submission" date="2017-04" db="EMBL/GenBank/DDBJ databases">
        <authorList>
            <person name="Afonso C.L."/>
            <person name="Miller P.J."/>
            <person name="Scott M.A."/>
            <person name="Spackman E."/>
            <person name="Goraichik I."/>
            <person name="Dimitrov K.M."/>
            <person name="Suarez D.L."/>
            <person name="Swayne D.E."/>
        </authorList>
    </citation>
    <scope>NUCLEOTIDE SEQUENCE [LARGE SCALE GENOMIC DNA]</scope>
    <source>
        <strain evidence="3 4">N3/975</strain>
    </source>
</reference>
<dbReference type="InterPro" id="IPR025736">
    <property type="entry name" value="PucR_C-HTH_dom"/>
</dbReference>
<gene>
    <name evidence="3" type="ORF">SAMN05661091_5874</name>
</gene>
<accession>A0A1X7HT69</accession>
<protein>
    <submittedName>
        <fullName evidence="3">Sugar diacid utilization regulator</fullName>
    </submittedName>
</protein>
<feature type="compositionally biased region" description="Polar residues" evidence="1">
    <location>
        <begin position="36"/>
        <end position="51"/>
    </location>
</feature>
<dbReference type="InterPro" id="IPR051448">
    <property type="entry name" value="CdaR-like_regulators"/>
</dbReference>
<dbReference type="Gene3D" id="1.10.10.2840">
    <property type="entry name" value="PucR C-terminal helix-turn-helix domain"/>
    <property type="match status" value="1"/>
</dbReference>
<feature type="region of interest" description="Disordered" evidence="1">
    <location>
        <begin position="36"/>
        <end position="56"/>
    </location>
</feature>
<keyword evidence="4" id="KW-1185">Reference proteome</keyword>
<evidence type="ECO:0000259" key="2">
    <source>
        <dbReference type="Pfam" id="PF13556"/>
    </source>
</evidence>
<name>A0A1X7HT69_9BACL</name>
<evidence type="ECO:0000313" key="3">
    <source>
        <dbReference type="EMBL" id="SMF92534.1"/>
    </source>
</evidence>
<organism evidence="3 4">
    <name type="scientific">Paenibacillus uliginis N3/975</name>
    <dbReference type="NCBI Taxonomy" id="1313296"/>
    <lineage>
        <taxon>Bacteria</taxon>
        <taxon>Bacillati</taxon>
        <taxon>Bacillota</taxon>
        <taxon>Bacilli</taxon>
        <taxon>Bacillales</taxon>
        <taxon>Paenibacillaceae</taxon>
        <taxon>Paenibacillus</taxon>
    </lineage>
</organism>